<keyword evidence="1" id="KW-0812">Transmembrane</keyword>
<evidence type="ECO:0000256" key="1">
    <source>
        <dbReference type="SAM" id="Phobius"/>
    </source>
</evidence>
<dbReference type="AlphaFoldDB" id="A0A0R1GFG6"/>
<feature type="transmembrane region" description="Helical" evidence="1">
    <location>
        <begin position="7"/>
        <end position="25"/>
    </location>
</feature>
<gene>
    <name evidence="2" type="ORF">FC07_GL001517</name>
</gene>
<keyword evidence="1" id="KW-1133">Transmembrane helix</keyword>
<proteinExistence type="predicted"/>
<dbReference type="EMBL" id="AZDA01000128">
    <property type="protein sequence ID" value="KRK32982.1"/>
    <property type="molecule type" value="Genomic_DNA"/>
</dbReference>
<sequence>MKKNKTHAGRIIVGTIFLMVGLTAPFDSGPLSDNLAAGVVALVMAYFIFPKNIRAWFLGLFHQRQPAQPQKLNADQTDFVTYELQKVDQLSATNFTNYFKLLLTKLGYAHLVVIPAVQLQATHKNLTYTFYCDISNSPFSAQDVNACLQQAAPAVGQGILVTNQMATPHAIEAAQARHYQIWDRSALAELLADSTVNVSNATLAHDLENWADF</sequence>
<reference evidence="2 3" key="1">
    <citation type="journal article" date="2015" name="Genome Announc.">
        <title>Expanding the biotechnology potential of lactobacilli through comparative genomics of 213 strains and associated genera.</title>
        <authorList>
            <person name="Sun Z."/>
            <person name="Harris H.M."/>
            <person name="McCann A."/>
            <person name="Guo C."/>
            <person name="Argimon S."/>
            <person name="Zhang W."/>
            <person name="Yang X."/>
            <person name="Jeffery I.B."/>
            <person name="Cooney J.C."/>
            <person name="Kagawa T.F."/>
            <person name="Liu W."/>
            <person name="Song Y."/>
            <person name="Salvetti E."/>
            <person name="Wrobel A."/>
            <person name="Rasinkangas P."/>
            <person name="Parkhill J."/>
            <person name="Rea M.C."/>
            <person name="O'Sullivan O."/>
            <person name="Ritari J."/>
            <person name="Douillard F.P."/>
            <person name="Paul Ross R."/>
            <person name="Yang R."/>
            <person name="Briner A.E."/>
            <person name="Felis G.E."/>
            <person name="de Vos W.M."/>
            <person name="Barrangou R."/>
            <person name="Klaenhammer T.R."/>
            <person name="Caufield P.W."/>
            <person name="Cui Y."/>
            <person name="Zhang H."/>
            <person name="O'Toole P.W."/>
        </authorList>
    </citation>
    <scope>NUCLEOTIDE SEQUENCE [LARGE SCALE GENOMIC DNA]</scope>
    <source>
        <strain evidence="2 3">DSM 20003</strain>
    </source>
</reference>
<evidence type="ECO:0008006" key="4">
    <source>
        <dbReference type="Google" id="ProtNLM"/>
    </source>
</evidence>
<comment type="caution">
    <text evidence="2">The sequence shown here is derived from an EMBL/GenBank/DDBJ whole genome shotgun (WGS) entry which is preliminary data.</text>
</comment>
<evidence type="ECO:0000313" key="3">
    <source>
        <dbReference type="Proteomes" id="UP000051461"/>
    </source>
</evidence>
<organism evidence="2 3">
    <name type="scientific">Loigolactobacillus bifermentans DSM 20003</name>
    <dbReference type="NCBI Taxonomy" id="1423726"/>
    <lineage>
        <taxon>Bacteria</taxon>
        <taxon>Bacillati</taxon>
        <taxon>Bacillota</taxon>
        <taxon>Bacilli</taxon>
        <taxon>Lactobacillales</taxon>
        <taxon>Lactobacillaceae</taxon>
        <taxon>Loigolactobacillus</taxon>
    </lineage>
</organism>
<dbReference type="Proteomes" id="UP000051461">
    <property type="component" value="Unassembled WGS sequence"/>
</dbReference>
<keyword evidence="3" id="KW-1185">Reference proteome</keyword>
<keyword evidence="1" id="KW-0472">Membrane</keyword>
<evidence type="ECO:0000313" key="2">
    <source>
        <dbReference type="EMBL" id="KRK32982.1"/>
    </source>
</evidence>
<dbReference type="RefSeq" id="WP_057905585.1">
    <property type="nucleotide sequence ID" value="NZ_AZDA01000128.1"/>
</dbReference>
<dbReference type="PATRIC" id="fig|1423726.3.peg.1570"/>
<protein>
    <recommendedName>
        <fullName evidence="4">Restriction endonuclease type IV Mrr domain-containing protein</fullName>
    </recommendedName>
</protein>
<feature type="transmembrane region" description="Helical" evidence="1">
    <location>
        <begin position="31"/>
        <end position="49"/>
    </location>
</feature>
<name>A0A0R1GFG6_9LACO</name>
<accession>A0A0R1GFG6</accession>
<dbReference type="STRING" id="1423726.FC07_GL001517"/>